<feature type="transmembrane region" description="Helical" evidence="7">
    <location>
        <begin position="438"/>
        <end position="457"/>
    </location>
</feature>
<dbReference type="Proteomes" id="UP001416858">
    <property type="component" value="Unassembled WGS sequence"/>
</dbReference>
<evidence type="ECO:0000256" key="6">
    <source>
        <dbReference type="SAM" id="MobiDB-lite"/>
    </source>
</evidence>
<feature type="domain" description="Protein kinase" evidence="8">
    <location>
        <begin position="113"/>
        <end position="375"/>
    </location>
</feature>
<keyword evidence="4 5" id="KW-0067">ATP-binding</keyword>
<evidence type="ECO:0000256" key="1">
    <source>
        <dbReference type="ARBA" id="ARBA00022679"/>
    </source>
</evidence>
<evidence type="ECO:0000313" key="10">
    <source>
        <dbReference type="Proteomes" id="UP001416858"/>
    </source>
</evidence>
<name>A0ABP9VUG9_9BACT</name>
<dbReference type="PANTHER" id="PTHR43289:SF6">
    <property type="entry name" value="SERINE_THREONINE-PROTEIN KINASE NEKL-3"/>
    <property type="match status" value="1"/>
</dbReference>
<evidence type="ECO:0000313" key="9">
    <source>
        <dbReference type="EMBL" id="GAA5508341.1"/>
    </source>
</evidence>
<sequence length="576" mass="63708">MSDQPAGPFDEPKSDSEQFSADDEKIAAILADLADGVCRGEVVDFAAVCHQHPQYADELRRLWGAVLVTDTAGVAHEQRPAANHGTANGPNLNADGSSGRWRSLQLPTEIGDYELIEEIGRGGMGVVFRARQISLDREVAVKMILRGRLASDTDMQRFLAEASATAKLDHPSIVPVYEVGDVDGRPFFSMKYIDGITLAERVADGPMPQREAAQLVATVARAIQFAHDAGVLHRDIKPSNILLPRDGVPMITDFGLAKQAESQVDLTRSGMLVGTPAYMSPEQAGNRRDMVGPSSDVYSLGCVLYFALTGRSPFVAESPMQLVMLVIEQDPSPPRALRPSLDRDLEMIVVRCLQKPIDLRYESAAALAKDLEAYLADEPVAARSGRFSQVVARVFRETHHAAVLENWGLLWMWHSLVLLVACLLTWQLDYHGIRNRMAYVAVWTVGLGAWAAVFWRMRQRMGPVTFVERQVAHVWGASMMAISLMFPLEWWLELPVLTLSPMLGIVTAMVFLIKASMLTGAFYFQTAALLFSSVLMAMHPPWAHVIFGIVAGGCFFVPGYQYARRRRRQAPNFTRV</sequence>
<dbReference type="InterPro" id="IPR011009">
    <property type="entry name" value="Kinase-like_dom_sf"/>
</dbReference>
<feature type="transmembrane region" description="Helical" evidence="7">
    <location>
        <begin position="545"/>
        <end position="563"/>
    </location>
</feature>
<dbReference type="GO" id="GO:0016301">
    <property type="term" value="F:kinase activity"/>
    <property type="evidence" value="ECO:0007669"/>
    <property type="project" value="UniProtKB-KW"/>
</dbReference>
<keyword evidence="7" id="KW-0812">Transmembrane</keyword>
<feature type="region of interest" description="Disordered" evidence="6">
    <location>
        <begin position="78"/>
        <end position="98"/>
    </location>
</feature>
<dbReference type="PROSITE" id="PS00107">
    <property type="entry name" value="PROTEIN_KINASE_ATP"/>
    <property type="match status" value="1"/>
</dbReference>
<comment type="caution">
    <text evidence="9">The sequence shown here is derived from an EMBL/GenBank/DDBJ whole genome shotgun (WGS) entry which is preliminary data.</text>
</comment>
<dbReference type="InterPro" id="IPR000719">
    <property type="entry name" value="Prot_kinase_dom"/>
</dbReference>
<keyword evidence="7" id="KW-0472">Membrane</keyword>
<keyword evidence="7" id="KW-1133">Transmembrane helix</keyword>
<dbReference type="InterPro" id="IPR017441">
    <property type="entry name" value="Protein_kinase_ATP_BS"/>
</dbReference>
<protein>
    <submittedName>
        <fullName evidence="9">Serine/threonine-protein kinase PknD</fullName>
    </submittedName>
</protein>
<dbReference type="Gene3D" id="3.30.200.20">
    <property type="entry name" value="Phosphorylase Kinase, domain 1"/>
    <property type="match status" value="1"/>
</dbReference>
<dbReference type="Gene3D" id="1.10.510.10">
    <property type="entry name" value="Transferase(Phosphotransferase) domain 1"/>
    <property type="match status" value="1"/>
</dbReference>
<gene>
    <name evidence="9" type="primary">pknD_31</name>
    <name evidence="9" type="ORF">Rcae01_03807</name>
</gene>
<evidence type="ECO:0000256" key="2">
    <source>
        <dbReference type="ARBA" id="ARBA00022741"/>
    </source>
</evidence>
<keyword evidence="1" id="KW-0808">Transferase</keyword>
<proteinExistence type="predicted"/>
<evidence type="ECO:0000256" key="5">
    <source>
        <dbReference type="PROSITE-ProRule" id="PRU10141"/>
    </source>
</evidence>
<evidence type="ECO:0000256" key="4">
    <source>
        <dbReference type="ARBA" id="ARBA00022840"/>
    </source>
</evidence>
<dbReference type="SUPFAM" id="SSF56112">
    <property type="entry name" value="Protein kinase-like (PK-like)"/>
    <property type="match status" value="1"/>
</dbReference>
<dbReference type="InterPro" id="IPR008271">
    <property type="entry name" value="Ser/Thr_kinase_AS"/>
</dbReference>
<feature type="compositionally biased region" description="Polar residues" evidence="6">
    <location>
        <begin position="85"/>
        <end position="96"/>
    </location>
</feature>
<evidence type="ECO:0000259" key="8">
    <source>
        <dbReference type="PROSITE" id="PS50011"/>
    </source>
</evidence>
<feature type="transmembrane region" description="Helical" evidence="7">
    <location>
        <begin position="407"/>
        <end position="426"/>
    </location>
</feature>
<reference evidence="9 10" key="1">
    <citation type="submission" date="2024-02" db="EMBL/GenBank/DDBJ databases">
        <title>Rhodopirellula caenicola NBRC 110016.</title>
        <authorList>
            <person name="Ichikawa N."/>
            <person name="Katano-Makiyama Y."/>
            <person name="Hidaka K."/>
        </authorList>
    </citation>
    <scope>NUCLEOTIDE SEQUENCE [LARGE SCALE GENOMIC DNA]</scope>
    <source>
        <strain evidence="9 10">NBRC 110016</strain>
    </source>
</reference>
<evidence type="ECO:0000256" key="3">
    <source>
        <dbReference type="ARBA" id="ARBA00022777"/>
    </source>
</evidence>
<dbReference type="PROSITE" id="PS00108">
    <property type="entry name" value="PROTEIN_KINASE_ST"/>
    <property type="match status" value="1"/>
</dbReference>
<dbReference type="EMBL" id="BAABRO010000009">
    <property type="protein sequence ID" value="GAA5508341.1"/>
    <property type="molecule type" value="Genomic_DNA"/>
</dbReference>
<organism evidence="9 10">
    <name type="scientific">Novipirellula caenicola</name>
    <dbReference type="NCBI Taxonomy" id="1536901"/>
    <lineage>
        <taxon>Bacteria</taxon>
        <taxon>Pseudomonadati</taxon>
        <taxon>Planctomycetota</taxon>
        <taxon>Planctomycetia</taxon>
        <taxon>Pirellulales</taxon>
        <taxon>Pirellulaceae</taxon>
        <taxon>Novipirellula</taxon>
    </lineage>
</organism>
<feature type="region of interest" description="Disordered" evidence="6">
    <location>
        <begin position="1"/>
        <end position="20"/>
    </location>
</feature>
<keyword evidence="10" id="KW-1185">Reference proteome</keyword>
<feature type="compositionally biased region" description="Basic and acidic residues" evidence="6">
    <location>
        <begin position="10"/>
        <end position="20"/>
    </location>
</feature>
<dbReference type="PANTHER" id="PTHR43289">
    <property type="entry name" value="MITOGEN-ACTIVATED PROTEIN KINASE KINASE KINASE 20-RELATED"/>
    <property type="match status" value="1"/>
</dbReference>
<feature type="binding site" evidence="5">
    <location>
        <position position="142"/>
    </location>
    <ligand>
        <name>ATP</name>
        <dbReference type="ChEBI" id="CHEBI:30616"/>
    </ligand>
</feature>
<dbReference type="PROSITE" id="PS50011">
    <property type="entry name" value="PROTEIN_KINASE_DOM"/>
    <property type="match status" value="1"/>
</dbReference>
<evidence type="ECO:0000256" key="7">
    <source>
        <dbReference type="SAM" id="Phobius"/>
    </source>
</evidence>
<keyword evidence="2 5" id="KW-0547">Nucleotide-binding</keyword>
<accession>A0ABP9VUG9</accession>
<feature type="transmembrane region" description="Helical" evidence="7">
    <location>
        <begin position="490"/>
        <end position="513"/>
    </location>
</feature>
<dbReference type="Pfam" id="PF00069">
    <property type="entry name" value="Pkinase"/>
    <property type="match status" value="1"/>
</dbReference>
<dbReference type="SMART" id="SM00220">
    <property type="entry name" value="S_TKc"/>
    <property type="match status" value="1"/>
</dbReference>
<keyword evidence="3 9" id="KW-0418">Kinase</keyword>
<dbReference type="CDD" id="cd14014">
    <property type="entry name" value="STKc_PknB_like"/>
    <property type="match status" value="1"/>
</dbReference>